<dbReference type="PANTHER" id="PTHR31371">
    <property type="entry name" value="BNAC09G50660D PROTEIN"/>
    <property type="match status" value="1"/>
</dbReference>
<comment type="caution">
    <text evidence="3">The sequence shown here is derived from an EMBL/GenBank/DDBJ whole genome shotgun (WGS) entry which is preliminary data.</text>
</comment>
<accession>A0A443NQ97</accession>
<reference evidence="3 4" key="1">
    <citation type="journal article" date="2019" name="Nat. Plants">
        <title>Stout camphor tree genome fills gaps in understanding of flowering plant genome evolution.</title>
        <authorList>
            <person name="Chaw S.M."/>
            <person name="Liu Y.C."/>
            <person name="Wu Y.W."/>
            <person name="Wang H.Y."/>
            <person name="Lin C.I."/>
            <person name="Wu C.S."/>
            <person name="Ke H.M."/>
            <person name="Chang L.Y."/>
            <person name="Hsu C.Y."/>
            <person name="Yang H.T."/>
            <person name="Sudianto E."/>
            <person name="Hsu M.H."/>
            <person name="Wu K.P."/>
            <person name="Wang L.N."/>
            <person name="Leebens-Mack J.H."/>
            <person name="Tsai I.J."/>
        </authorList>
    </citation>
    <scope>NUCLEOTIDE SEQUENCE [LARGE SCALE GENOMIC DNA]</scope>
    <source>
        <strain evidence="4">cv. Chaw 1501</strain>
        <tissue evidence="3">Young leaves</tissue>
    </source>
</reference>
<evidence type="ECO:0000259" key="1">
    <source>
        <dbReference type="Pfam" id="PF05003"/>
    </source>
</evidence>
<name>A0A443NQ97_9MAGN</name>
<dbReference type="Pfam" id="PF11961">
    <property type="entry name" value="DUF3475"/>
    <property type="match status" value="1"/>
</dbReference>
<evidence type="ECO:0000313" key="3">
    <source>
        <dbReference type="EMBL" id="RWR80697.1"/>
    </source>
</evidence>
<dbReference type="GO" id="GO:0045927">
    <property type="term" value="P:positive regulation of growth"/>
    <property type="evidence" value="ECO:0007669"/>
    <property type="project" value="InterPro"/>
</dbReference>
<dbReference type="EMBL" id="QPKB01000003">
    <property type="protein sequence ID" value="RWR80697.1"/>
    <property type="molecule type" value="Genomic_DNA"/>
</dbReference>
<proteinExistence type="predicted"/>
<evidence type="ECO:0000259" key="2">
    <source>
        <dbReference type="Pfam" id="PF11961"/>
    </source>
</evidence>
<evidence type="ECO:0000313" key="4">
    <source>
        <dbReference type="Proteomes" id="UP000283530"/>
    </source>
</evidence>
<organism evidence="3 4">
    <name type="scientific">Cinnamomum micranthum f. kanehirae</name>
    <dbReference type="NCBI Taxonomy" id="337451"/>
    <lineage>
        <taxon>Eukaryota</taxon>
        <taxon>Viridiplantae</taxon>
        <taxon>Streptophyta</taxon>
        <taxon>Embryophyta</taxon>
        <taxon>Tracheophyta</taxon>
        <taxon>Spermatophyta</taxon>
        <taxon>Magnoliopsida</taxon>
        <taxon>Magnoliidae</taxon>
        <taxon>Laurales</taxon>
        <taxon>Lauraceae</taxon>
        <taxon>Cinnamomum</taxon>
    </lineage>
</organism>
<feature type="domain" description="DUF3475" evidence="2">
    <location>
        <begin position="31"/>
        <end position="87"/>
    </location>
</feature>
<keyword evidence="4" id="KW-1185">Reference proteome</keyword>
<gene>
    <name evidence="3" type="ORF">CKAN_00934900</name>
</gene>
<dbReference type="OrthoDB" id="2018987at2759"/>
<dbReference type="Pfam" id="PF05003">
    <property type="entry name" value="DUF668"/>
    <property type="match status" value="1"/>
</dbReference>
<protein>
    <recommendedName>
        <fullName evidence="5">DUF668 domain-containing protein/DUF3475 domain-containing protein</fullName>
    </recommendedName>
</protein>
<dbReference type="InterPro" id="IPR007700">
    <property type="entry name" value="DUF668"/>
</dbReference>
<dbReference type="Proteomes" id="UP000283530">
    <property type="component" value="Unassembled WGS sequence"/>
</dbReference>
<sequence length="475" mass="53716">MALESWLIKVKTTISNSLPTSNIKKRPKIEVLAFEISGLMSKLLHLWQSLSHNQITHLHKQAIALDGVKKLVSDDESFLLSLACAEMVETLRLIARSISRLCKRCNDLGLQHFDRFFDEFADSGLDTHSWVVTRKEMEKMAKKMTRYVAKTSELHKQMEELPDTERALKRLLESSRKDSRDSPPPAIKMKKVVELQQKLLLQRNEVKHLKESSLWCLTFETVASMLARSSFTVLARIKQVFAIGHEKAPSSLPRTFSTSSAAVHPSDNSTPCKFISEPLTSKPQLQDSGEIKHLSHGCFFFSNMDALKPPPSTLGAVALALHYANLIIIMEKMVRSPHLIGVDTRDDLYSMLPTSMRVLLRKRLRGVGYSASDPALAGEWREALRRILEWLSPLAHNMIRWQSERSLEQQKTAARPSTTGVLLLQTLYFADQVKTEAAIAELLVGLNYVWRFEREMNAKVLLECSNALSELQGNG</sequence>
<dbReference type="AlphaFoldDB" id="A0A443NQ97"/>
<feature type="domain" description="DUF668" evidence="1">
    <location>
        <begin position="313"/>
        <end position="400"/>
    </location>
</feature>
<evidence type="ECO:0008006" key="5">
    <source>
        <dbReference type="Google" id="ProtNLM"/>
    </source>
</evidence>
<dbReference type="PANTHER" id="PTHR31371:SF14">
    <property type="entry name" value="SIMILARITY TO UNKNOWN PROTEIN"/>
    <property type="match status" value="1"/>
</dbReference>
<dbReference type="InterPro" id="IPR021864">
    <property type="entry name" value="DUF3475"/>
</dbReference>